<feature type="compositionally biased region" description="Low complexity" evidence="1">
    <location>
        <begin position="382"/>
        <end position="403"/>
    </location>
</feature>
<evidence type="ECO:0000256" key="3">
    <source>
        <dbReference type="SAM" id="SignalP"/>
    </source>
</evidence>
<feature type="transmembrane region" description="Helical" evidence="2">
    <location>
        <begin position="411"/>
        <end position="431"/>
    </location>
</feature>
<protein>
    <submittedName>
        <fullName evidence="4">Uncharacterized protein</fullName>
    </submittedName>
</protein>
<evidence type="ECO:0000256" key="2">
    <source>
        <dbReference type="SAM" id="Phobius"/>
    </source>
</evidence>
<keyword evidence="3" id="KW-0732">Signal</keyword>
<accession>A0A8J3JJW4</accession>
<reference evidence="4 5" key="1">
    <citation type="submission" date="2021-01" db="EMBL/GenBank/DDBJ databases">
        <title>Whole genome shotgun sequence of Catellatospora bangladeshensis NBRC 107357.</title>
        <authorList>
            <person name="Komaki H."/>
            <person name="Tamura T."/>
        </authorList>
    </citation>
    <scope>NUCLEOTIDE SEQUENCE [LARGE SCALE GENOMIC DNA]</scope>
    <source>
        <strain evidence="4 5">NBRC 107357</strain>
    </source>
</reference>
<evidence type="ECO:0000313" key="4">
    <source>
        <dbReference type="EMBL" id="GIF86241.1"/>
    </source>
</evidence>
<evidence type="ECO:0000256" key="1">
    <source>
        <dbReference type="SAM" id="MobiDB-lite"/>
    </source>
</evidence>
<keyword evidence="5" id="KW-1185">Reference proteome</keyword>
<keyword evidence="2" id="KW-1133">Transmembrane helix</keyword>
<name>A0A8J3JJW4_9ACTN</name>
<organism evidence="4 5">
    <name type="scientific">Catellatospora bangladeshensis</name>
    <dbReference type="NCBI Taxonomy" id="310355"/>
    <lineage>
        <taxon>Bacteria</taxon>
        <taxon>Bacillati</taxon>
        <taxon>Actinomycetota</taxon>
        <taxon>Actinomycetes</taxon>
        <taxon>Micromonosporales</taxon>
        <taxon>Micromonosporaceae</taxon>
        <taxon>Catellatospora</taxon>
    </lineage>
</organism>
<dbReference type="Proteomes" id="UP000601223">
    <property type="component" value="Unassembled WGS sequence"/>
</dbReference>
<gene>
    <name evidence="4" type="ORF">Cba03nite_75900</name>
</gene>
<sequence>MTWLRRTGAAATAAGLAAGACAALVPLGAAQAGPGCTARFSASAQADVLRLRALDLPILRDRPLADLRLASATGAVDSASAQPAVAAAHLSELAVLGIDPGEPAVSRSIATTAGSPGPHETRLSALNAPGLLDAEAGRLTSDASWRRDYRCGQTGPLTRAATGIGSLTLLPAGGGAVSAGGADGSDAGTSLLRVRSAGASQAFTELVRLPGNRVGVAAGAGSSLAEVSLFDGTAAEVSVKVVSQPKLLAVAGGSRARSLVDYRPAVLEVTAAGRPVAHLSAEKISTDVYVNASLRGRTPTRSLLSVRVSIGELVRTLTDSAVSAEAATVRVQLLLGKAVILDTSLGHLSVAATSARSWPATGPAPQAAVTDAGRPKATVVTASPSPSPAATAPALAPAAASQSGGAPHPRAATFVLAAAVALLATGAVATVRRRRGSPAA</sequence>
<keyword evidence="2" id="KW-0472">Membrane</keyword>
<keyword evidence="2" id="KW-0812">Transmembrane</keyword>
<proteinExistence type="predicted"/>
<feature type="region of interest" description="Disordered" evidence="1">
    <location>
        <begin position="355"/>
        <end position="403"/>
    </location>
</feature>
<dbReference type="EMBL" id="BONF01000063">
    <property type="protein sequence ID" value="GIF86241.1"/>
    <property type="molecule type" value="Genomic_DNA"/>
</dbReference>
<feature type="chain" id="PRO_5039172684" evidence="3">
    <location>
        <begin position="23"/>
        <end position="440"/>
    </location>
</feature>
<feature type="signal peptide" evidence="3">
    <location>
        <begin position="1"/>
        <end position="22"/>
    </location>
</feature>
<comment type="caution">
    <text evidence="4">The sequence shown here is derived from an EMBL/GenBank/DDBJ whole genome shotgun (WGS) entry which is preliminary data.</text>
</comment>
<dbReference type="AlphaFoldDB" id="A0A8J3JJW4"/>
<evidence type="ECO:0000313" key="5">
    <source>
        <dbReference type="Proteomes" id="UP000601223"/>
    </source>
</evidence>
<dbReference type="PROSITE" id="PS51257">
    <property type="entry name" value="PROKAR_LIPOPROTEIN"/>
    <property type="match status" value="1"/>
</dbReference>
<dbReference type="RefSeq" id="WP_203757094.1">
    <property type="nucleotide sequence ID" value="NZ_BONF01000063.1"/>
</dbReference>